<proteinExistence type="predicted"/>
<protein>
    <recommendedName>
        <fullName evidence="3">PNPLA domain-containing protein</fullName>
    </recommendedName>
</protein>
<dbReference type="SUPFAM" id="SSF52151">
    <property type="entry name" value="FabD/lysophospholipase-like"/>
    <property type="match status" value="1"/>
</dbReference>
<dbReference type="InterPro" id="IPR002641">
    <property type="entry name" value="PNPLA_dom"/>
</dbReference>
<name>A0ABU4YVR1_9HYPH</name>
<evidence type="ECO:0000313" key="4">
    <source>
        <dbReference type="EMBL" id="MDX8491050.1"/>
    </source>
</evidence>
<evidence type="ECO:0000313" key="5">
    <source>
        <dbReference type="Proteomes" id="UP001271249"/>
    </source>
</evidence>
<organism evidence="4 5">
    <name type="scientific">Mesorhizobium captivum</name>
    <dbReference type="NCBI Taxonomy" id="3072319"/>
    <lineage>
        <taxon>Bacteria</taxon>
        <taxon>Pseudomonadati</taxon>
        <taxon>Pseudomonadota</taxon>
        <taxon>Alphaproteobacteria</taxon>
        <taxon>Hyphomicrobiales</taxon>
        <taxon>Phyllobacteriaceae</taxon>
        <taxon>Mesorhizobium</taxon>
    </lineage>
</organism>
<accession>A0ABU4YVR1</accession>
<evidence type="ECO:0000259" key="3">
    <source>
        <dbReference type="PROSITE" id="PS51635"/>
    </source>
</evidence>
<feature type="domain" description="PNPLA" evidence="3">
    <location>
        <begin position="28"/>
        <end position="190"/>
    </location>
</feature>
<evidence type="ECO:0000256" key="1">
    <source>
        <dbReference type="ARBA" id="ARBA00023098"/>
    </source>
</evidence>
<dbReference type="InterPro" id="IPR016035">
    <property type="entry name" value="Acyl_Trfase/lysoPLipase"/>
</dbReference>
<dbReference type="Proteomes" id="UP001271249">
    <property type="component" value="Unassembled WGS sequence"/>
</dbReference>
<sequence>MHVQSGTRTQQAIFAEANSRAEGRCPVDIVIASDAHGAFVWGVLDRLLEEPSFILNAITASGFGAVESAVLAYGLALGDRRGARVALTNFWRRVSHASMSNTDRGSLLRSILDQSINIEQIRSEGCPMKLGVVATNACTDALTTFSGKELSIDAIVAAATVPFLFPPVEIDGDLYWGDGDIAELPAAESVETRRRLVVAGKPSPFTAPCPNRNDTGDRCAIKCTPVHTIFDSQHRTGAALFLRPWIDWGELTDMRDRGRQRAENWLAADLLGLDEAPGINCESLYI</sequence>
<keyword evidence="1" id="KW-0443">Lipid metabolism</keyword>
<dbReference type="PROSITE" id="PS51635">
    <property type="entry name" value="PNPLA"/>
    <property type="match status" value="1"/>
</dbReference>
<reference evidence="4 5" key="1">
    <citation type="submission" date="2023-08" db="EMBL/GenBank/DDBJ databases">
        <title>Implementing the SeqCode for naming new Mesorhizobium species isolated from Vachellia karroo root nodules.</title>
        <authorList>
            <person name="Van Lill M."/>
        </authorList>
    </citation>
    <scope>NUCLEOTIDE SEQUENCE [LARGE SCALE GENOMIC DNA]</scope>
    <source>
        <strain evidence="4 5">VK22B</strain>
    </source>
</reference>
<evidence type="ECO:0000256" key="2">
    <source>
        <dbReference type="PROSITE-ProRule" id="PRU01161"/>
    </source>
</evidence>
<comment type="caution">
    <text evidence="2">Lacks conserved residue(s) required for the propagation of feature annotation.</text>
</comment>
<gene>
    <name evidence="4" type="ORF">RFN29_05605</name>
</gene>
<dbReference type="EMBL" id="JAVIJC010000004">
    <property type="protein sequence ID" value="MDX8491050.1"/>
    <property type="molecule type" value="Genomic_DNA"/>
</dbReference>
<comment type="caution">
    <text evidence="4">The sequence shown here is derived from an EMBL/GenBank/DDBJ whole genome shotgun (WGS) entry which is preliminary data.</text>
</comment>
<keyword evidence="5" id="KW-1185">Reference proteome</keyword>
<dbReference type="RefSeq" id="WP_320225131.1">
    <property type="nucleotide sequence ID" value="NZ_JAVIJB010000060.1"/>
</dbReference>
<dbReference type="Gene3D" id="3.40.1090.10">
    <property type="entry name" value="Cytosolic phospholipase A2 catalytic domain"/>
    <property type="match status" value="1"/>
</dbReference>